<evidence type="ECO:0000313" key="3">
    <source>
        <dbReference type="Proteomes" id="UP000019260"/>
    </source>
</evidence>
<dbReference type="AlphaFoldDB" id="W6AKA6"/>
<gene>
    <name evidence="2" type="ORF">P344_00440</name>
</gene>
<dbReference type="KEGG" id="smia:P344_00440"/>
<keyword evidence="1" id="KW-0472">Membrane</keyword>
<dbReference type="Proteomes" id="UP000019260">
    <property type="component" value="Chromosome"/>
</dbReference>
<feature type="transmembrane region" description="Helical" evidence="1">
    <location>
        <begin position="20"/>
        <end position="43"/>
    </location>
</feature>
<dbReference type="HOGENOM" id="CLU_3189179_0_0_14"/>
<keyword evidence="3" id="KW-1185">Reference proteome</keyword>
<dbReference type="EMBL" id="CP006720">
    <property type="protein sequence ID" value="AHI57461.1"/>
    <property type="molecule type" value="Genomic_DNA"/>
</dbReference>
<organism evidence="2 3">
    <name type="scientific">Spiroplasma mirum ATCC 29335</name>
    <dbReference type="NCBI Taxonomy" id="838561"/>
    <lineage>
        <taxon>Bacteria</taxon>
        <taxon>Bacillati</taxon>
        <taxon>Mycoplasmatota</taxon>
        <taxon>Mollicutes</taxon>
        <taxon>Entomoplasmatales</taxon>
        <taxon>Spiroplasmataceae</taxon>
        <taxon>Spiroplasma</taxon>
    </lineage>
</organism>
<keyword evidence="1" id="KW-0812">Transmembrane</keyword>
<name>W6AKA6_9MOLU</name>
<evidence type="ECO:0000313" key="2">
    <source>
        <dbReference type="EMBL" id="AHI57461.1"/>
    </source>
</evidence>
<evidence type="ECO:0000256" key="1">
    <source>
        <dbReference type="SAM" id="Phobius"/>
    </source>
</evidence>
<sequence>MDSAPKMSHNKLAKLNIQYVAKEILVVFLVFNVLMSCGKHVIIPTK</sequence>
<keyword evidence="1" id="KW-1133">Transmembrane helix</keyword>
<protein>
    <submittedName>
        <fullName evidence="2">Uncharacterized protein</fullName>
    </submittedName>
</protein>
<proteinExistence type="predicted"/>
<reference evidence="2 3" key="1">
    <citation type="submission" date="2013-09" db="EMBL/GenBank/DDBJ databases">
        <title>Complete genome sequence of Spiroplasma mirum suckling mouse cataract agent.</title>
        <authorList>
            <person name="Landry C.A."/>
            <person name="Bastian F.O."/>
            <person name="Thune R.L."/>
        </authorList>
    </citation>
    <scope>NUCLEOTIDE SEQUENCE [LARGE SCALE GENOMIC DNA]</scope>
    <source>
        <strain evidence="2 3">SMCA</strain>
    </source>
</reference>
<accession>W6AKA6</accession>